<feature type="transmembrane region" description="Helical" evidence="1">
    <location>
        <begin position="56"/>
        <end position="74"/>
    </location>
</feature>
<feature type="transmembrane region" description="Helical" evidence="1">
    <location>
        <begin position="251"/>
        <end position="270"/>
    </location>
</feature>
<feature type="transmembrane region" description="Helical" evidence="1">
    <location>
        <begin position="86"/>
        <end position="109"/>
    </location>
</feature>
<dbReference type="GO" id="GO:0022904">
    <property type="term" value="P:respiratory electron transport chain"/>
    <property type="evidence" value="ECO:0007669"/>
    <property type="project" value="InterPro"/>
</dbReference>
<evidence type="ECO:0000256" key="1">
    <source>
        <dbReference type="SAM" id="Phobius"/>
    </source>
</evidence>
<dbReference type="GO" id="GO:0016020">
    <property type="term" value="C:membrane"/>
    <property type="evidence" value="ECO:0007669"/>
    <property type="project" value="InterPro"/>
</dbReference>
<evidence type="ECO:0000259" key="2">
    <source>
        <dbReference type="PROSITE" id="PS51002"/>
    </source>
</evidence>
<dbReference type="SUPFAM" id="SSF81342">
    <property type="entry name" value="Transmembrane di-heme cytochromes"/>
    <property type="match status" value="1"/>
</dbReference>
<dbReference type="Pfam" id="PF00033">
    <property type="entry name" value="Cytochrome_B"/>
    <property type="match status" value="1"/>
</dbReference>
<feature type="transmembrane region" description="Helical" evidence="1">
    <location>
        <begin position="227"/>
        <end position="244"/>
    </location>
</feature>
<gene>
    <name evidence="3" type="ordered locus">Thein_0667</name>
</gene>
<dbReference type="Gene3D" id="1.20.810.10">
    <property type="entry name" value="Cytochrome Bc1 Complex, Chain C"/>
    <property type="match status" value="1"/>
</dbReference>
<dbReference type="InterPro" id="IPR016174">
    <property type="entry name" value="Di-haem_cyt_TM"/>
</dbReference>
<dbReference type="HOGENOM" id="CLU_1000147_0_0_0"/>
<reference evidence="4" key="1">
    <citation type="submission" date="2011-04" db="EMBL/GenBank/DDBJ databases">
        <title>The complete genome of Thermodesulfatator indicus DSM 15286.</title>
        <authorList>
            <person name="Lucas S."/>
            <person name="Copeland A."/>
            <person name="Lapidus A."/>
            <person name="Bruce D."/>
            <person name="Goodwin L."/>
            <person name="Pitluck S."/>
            <person name="Peters L."/>
            <person name="Kyrpides N."/>
            <person name="Mavromatis K."/>
            <person name="Pagani I."/>
            <person name="Ivanova N."/>
            <person name="Saunders L."/>
            <person name="Detter J.C."/>
            <person name="Tapia R."/>
            <person name="Han C."/>
            <person name="Land M."/>
            <person name="Hauser L."/>
            <person name="Markowitz V."/>
            <person name="Cheng J.-F."/>
            <person name="Hugenholtz P."/>
            <person name="Woyke T."/>
            <person name="Wu D."/>
            <person name="Spring S."/>
            <person name="Schroeder M."/>
            <person name="Brambilla E."/>
            <person name="Klenk H.-P."/>
            <person name="Eisen J.A."/>
        </authorList>
    </citation>
    <scope>NUCLEOTIDE SEQUENCE [LARGE SCALE GENOMIC DNA]</scope>
    <source>
        <strain evidence="4">DSM 15286 / JCM 11887 / CIR29812</strain>
    </source>
</reference>
<dbReference type="PaxDb" id="667014-Thein_0667"/>
<dbReference type="GO" id="GO:0009055">
    <property type="term" value="F:electron transfer activity"/>
    <property type="evidence" value="ECO:0007669"/>
    <property type="project" value="InterPro"/>
</dbReference>
<dbReference type="InterPro" id="IPR027387">
    <property type="entry name" value="Cytb/b6-like_sf"/>
</dbReference>
<dbReference type="EMBL" id="CP002683">
    <property type="protein sequence ID" value="AEH44547.1"/>
    <property type="molecule type" value="Genomic_DNA"/>
</dbReference>
<dbReference type="InParanoid" id="F8ABU0"/>
<accession>F8ABU0</accession>
<feature type="transmembrane region" description="Helical" evidence="1">
    <location>
        <begin position="7"/>
        <end position="29"/>
    </location>
</feature>
<dbReference type="PANTHER" id="PTHR19271:SF16">
    <property type="entry name" value="CYTOCHROME B"/>
    <property type="match status" value="1"/>
</dbReference>
<keyword evidence="4" id="KW-1185">Reference proteome</keyword>
<sequence>MSSRVNPFIAWAAANSFLLALISGVFLAFPFRVEMPLVSTVGIEGVLPFGDFIRGIHFYTGQLAFLFLLAHIVDSLRLRSYARKSWFSWFLLIVTFPLTVFALFSGYVVRNDEIGSSAGHIAESLLLEVPLVGSFLNHLIMAVSKEGVHRIYAAHICVSFLLFIGLCGWHFNLKKIKIYDLAFMGLLASALTLIYPPLLRPFEPDLSVLGPWFFVGIQELLRHLPPFWAGVVFPSIPVVALFGYKKFPKFSAGILLAWHVVYFFLMWVGFNR</sequence>
<dbReference type="PROSITE" id="PS51002">
    <property type="entry name" value="CYTB_NTER"/>
    <property type="match status" value="1"/>
</dbReference>
<dbReference type="PANTHER" id="PTHR19271">
    <property type="entry name" value="CYTOCHROME B"/>
    <property type="match status" value="1"/>
</dbReference>
<dbReference type="Proteomes" id="UP000006793">
    <property type="component" value="Chromosome"/>
</dbReference>
<dbReference type="AlphaFoldDB" id="F8ABU0"/>
<evidence type="ECO:0000313" key="4">
    <source>
        <dbReference type="Proteomes" id="UP000006793"/>
    </source>
</evidence>
<dbReference type="eggNOG" id="COG1290">
    <property type="taxonomic scope" value="Bacteria"/>
</dbReference>
<keyword evidence="1" id="KW-1133">Transmembrane helix</keyword>
<dbReference type="RefSeq" id="WP_013907292.1">
    <property type="nucleotide sequence ID" value="NC_015681.1"/>
</dbReference>
<protein>
    <submittedName>
        <fullName evidence="3">Cytochrome b/b6 domain protein</fullName>
    </submittedName>
</protein>
<feature type="transmembrane region" description="Helical" evidence="1">
    <location>
        <begin position="151"/>
        <end position="171"/>
    </location>
</feature>
<feature type="transmembrane region" description="Helical" evidence="1">
    <location>
        <begin position="178"/>
        <end position="198"/>
    </location>
</feature>
<reference evidence="3 4" key="2">
    <citation type="journal article" date="2012" name="Stand. Genomic Sci.">
        <title>Complete genome sequence of the thermophilic sulfate-reducing ocean bacterium Thermodesulfatator indicus type strain (CIR29812(T)).</title>
        <authorList>
            <person name="Anderson I."/>
            <person name="Saunders E."/>
            <person name="Lapidus A."/>
            <person name="Nolan M."/>
            <person name="Lucas S."/>
            <person name="Tice H."/>
            <person name="Del Rio T.G."/>
            <person name="Cheng J.F."/>
            <person name="Han C."/>
            <person name="Tapia R."/>
            <person name="Goodwin L.A."/>
            <person name="Pitluck S."/>
            <person name="Liolios K."/>
            <person name="Mavromatis K."/>
            <person name="Pagani I."/>
            <person name="Ivanova N."/>
            <person name="Mikhailova N."/>
            <person name="Pati A."/>
            <person name="Chen A."/>
            <person name="Palaniappan K."/>
            <person name="Land M."/>
            <person name="Hauser L."/>
            <person name="Jeffries C.D."/>
            <person name="Chang Y.J."/>
            <person name="Brambilla E.M."/>
            <person name="Rohde M."/>
            <person name="Spring S."/>
            <person name="Goker M."/>
            <person name="Detter J.C."/>
            <person name="Woyke T."/>
            <person name="Bristow J."/>
            <person name="Eisen J.A."/>
            <person name="Markowitz V."/>
            <person name="Hugenholtz P."/>
            <person name="Kyrpides N.C."/>
            <person name="Klenk H.P."/>
        </authorList>
    </citation>
    <scope>NUCLEOTIDE SEQUENCE [LARGE SCALE GENOMIC DNA]</scope>
    <source>
        <strain evidence="4">DSM 15286 / JCM 11887 / CIR29812</strain>
    </source>
</reference>
<feature type="domain" description="Cytochrome b/b6 N-terminal region profile" evidence="2">
    <location>
        <begin position="1"/>
        <end position="190"/>
    </location>
</feature>
<keyword evidence="1" id="KW-0812">Transmembrane</keyword>
<name>F8ABU0_THEID</name>
<evidence type="ECO:0000313" key="3">
    <source>
        <dbReference type="EMBL" id="AEH44547.1"/>
    </source>
</evidence>
<dbReference type="InterPro" id="IPR005797">
    <property type="entry name" value="Cyt_b/b6_N"/>
</dbReference>
<dbReference type="KEGG" id="tid:Thein_0667"/>
<dbReference type="GO" id="GO:0016491">
    <property type="term" value="F:oxidoreductase activity"/>
    <property type="evidence" value="ECO:0007669"/>
    <property type="project" value="InterPro"/>
</dbReference>
<dbReference type="STRING" id="667014.Thein_0667"/>
<keyword evidence="1" id="KW-0472">Membrane</keyword>
<proteinExistence type="predicted"/>
<organism evidence="3 4">
    <name type="scientific">Thermodesulfatator indicus (strain DSM 15286 / JCM 11887 / CIR29812)</name>
    <dbReference type="NCBI Taxonomy" id="667014"/>
    <lineage>
        <taxon>Bacteria</taxon>
        <taxon>Pseudomonadati</taxon>
        <taxon>Thermodesulfobacteriota</taxon>
        <taxon>Thermodesulfobacteria</taxon>
        <taxon>Thermodesulfobacteriales</taxon>
        <taxon>Thermodesulfatatoraceae</taxon>
        <taxon>Thermodesulfatator</taxon>
    </lineage>
</organism>